<dbReference type="EMBL" id="ML994628">
    <property type="protein sequence ID" value="KAF2186931.1"/>
    <property type="molecule type" value="Genomic_DNA"/>
</dbReference>
<gene>
    <name evidence="1" type="ORF">K469DRAFT_749350</name>
</gene>
<accession>A0A6A6E4U6</accession>
<protein>
    <submittedName>
        <fullName evidence="1">Uncharacterized protein</fullName>
    </submittedName>
</protein>
<proteinExistence type="predicted"/>
<name>A0A6A6E4U6_9PEZI</name>
<keyword evidence="2" id="KW-1185">Reference proteome</keyword>
<evidence type="ECO:0000313" key="1">
    <source>
        <dbReference type="EMBL" id="KAF2186931.1"/>
    </source>
</evidence>
<sequence length="162" mass="17994">MSLEYHMMDSISGDLYGQVVWKSVECGTACNAERPGDGEHVYYCGNGNFYCEEEGCCEDDSISKVDLGEPKIYATVGVYNSSSSSSTASPPISRGSQPTVVVAMGSQSRRELVYLWAYWLLRLWWVGCGGGKEDKTFLRGKSTLKSLSWLNQKVINKHDHQT</sequence>
<dbReference type="AlphaFoldDB" id="A0A6A6E4U6"/>
<organism evidence="1 2">
    <name type="scientific">Zopfia rhizophila CBS 207.26</name>
    <dbReference type="NCBI Taxonomy" id="1314779"/>
    <lineage>
        <taxon>Eukaryota</taxon>
        <taxon>Fungi</taxon>
        <taxon>Dikarya</taxon>
        <taxon>Ascomycota</taxon>
        <taxon>Pezizomycotina</taxon>
        <taxon>Dothideomycetes</taxon>
        <taxon>Dothideomycetes incertae sedis</taxon>
        <taxon>Zopfiaceae</taxon>
        <taxon>Zopfia</taxon>
    </lineage>
</organism>
<dbReference type="Proteomes" id="UP000800200">
    <property type="component" value="Unassembled WGS sequence"/>
</dbReference>
<evidence type="ECO:0000313" key="2">
    <source>
        <dbReference type="Proteomes" id="UP000800200"/>
    </source>
</evidence>
<reference evidence="1" key="1">
    <citation type="journal article" date="2020" name="Stud. Mycol.">
        <title>101 Dothideomycetes genomes: a test case for predicting lifestyles and emergence of pathogens.</title>
        <authorList>
            <person name="Haridas S."/>
            <person name="Albert R."/>
            <person name="Binder M."/>
            <person name="Bloem J."/>
            <person name="Labutti K."/>
            <person name="Salamov A."/>
            <person name="Andreopoulos B."/>
            <person name="Baker S."/>
            <person name="Barry K."/>
            <person name="Bills G."/>
            <person name="Bluhm B."/>
            <person name="Cannon C."/>
            <person name="Castanera R."/>
            <person name="Culley D."/>
            <person name="Daum C."/>
            <person name="Ezra D."/>
            <person name="Gonzalez J."/>
            <person name="Henrissat B."/>
            <person name="Kuo A."/>
            <person name="Liang C."/>
            <person name="Lipzen A."/>
            <person name="Lutzoni F."/>
            <person name="Magnuson J."/>
            <person name="Mondo S."/>
            <person name="Nolan M."/>
            <person name="Ohm R."/>
            <person name="Pangilinan J."/>
            <person name="Park H.-J."/>
            <person name="Ramirez L."/>
            <person name="Alfaro M."/>
            <person name="Sun H."/>
            <person name="Tritt A."/>
            <person name="Yoshinaga Y."/>
            <person name="Zwiers L.-H."/>
            <person name="Turgeon B."/>
            <person name="Goodwin S."/>
            <person name="Spatafora J."/>
            <person name="Crous P."/>
            <person name="Grigoriev I."/>
        </authorList>
    </citation>
    <scope>NUCLEOTIDE SEQUENCE</scope>
    <source>
        <strain evidence="1">CBS 207.26</strain>
    </source>
</reference>